<keyword evidence="4" id="KW-1185">Reference proteome</keyword>
<gene>
    <name evidence="3" type="ORF">GCM10020369_15000</name>
</gene>
<dbReference type="EMBL" id="BAAAYN010000008">
    <property type="protein sequence ID" value="GAA3384613.1"/>
    <property type="molecule type" value="Genomic_DNA"/>
</dbReference>
<evidence type="ECO:0000313" key="4">
    <source>
        <dbReference type="Proteomes" id="UP001501676"/>
    </source>
</evidence>
<dbReference type="Proteomes" id="UP001501676">
    <property type="component" value="Unassembled WGS sequence"/>
</dbReference>
<feature type="region of interest" description="Disordered" evidence="1">
    <location>
        <begin position="63"/>
        <end position="114"/>
    </location>
</feature>
<feature type="compositionally biased region" description="Low complexity" evidence="1">
    <location>
        <begin position="72"/>
        <end position="98"/>
    </location>
</feature>
<sequence>MSDDQSPGAGQAGGAGPAVPPPAGPSRSGGRWKVVSAVVAIAVLGVGAAAAGNILVGDNQPETATSNASGVEATDPTAATPPSTTAPSPTEAAEPSPSVVQTSAEAAGAPPGTTPKVVAARLTTIPMNKPVDCTAPVLVYTDAWVTVANVPAQTRVKWHTTLGRQIESGLRTTSPNQTTFRSRSTFTLSNPTTSTYTFKLTVTRPNLVQGGTATLELTCASATTPDPPASTPPS</sequence>
<keyword evidence="2" id="KW-1133">Transmembrane helix</keyword>
<accession>A0ABP6SU20</accession>
<feature type="region of interest" description="Disordered" evidence="1">
    <location>
        <begin position="1"/>
        <end position="30"/>
    </location>
</feature>
<evidence type="ECO:0000256" key="2">
    <source>
        <dbReference type="SAM" id="Phobius"/>
    </source>
</evidence>
<feature type="transmembrane region" description="Helical" evidence="2">
    <location>
        <begin position="34"/>
        <end position="56"/>
    </location>
</feature>
<protein>
    <recommendedName>
        <fullName evidence="5">Serine/threonine protein kinase</fullName>
    </recommendedName>
</protein>
<evidence type="ECO:0008006" key="5">
    <source>
        <dbReference type="Google" id="ProtNLM"/>
    </source>
</evidence>
<comment type="caution">
    <text evidence="3">The sequence shown here is derived from an EMBL/GenBank/DDBJ whole genome shotgun (WGS) entry which is preliminary data.</text>
</comment>
<name>A0ABP6SU20_9ACTN</name>
<organism evidence="3 4">
    <name type="scientific">Cryptosporangium minutisporangium</name>
    <dbReference type="NCBI Taxonomy" id="113569"/>
    <lineage>
        <taxon>Bacteria</taxon>
        <taxon>Bacillati</taxon>
        <taxon>Actinomycetota</taxon>
        <taxon>Actinomycetes</taxon>
        <taxon>Cryptosporangiales</taxon>
        <taxon>Cryptosporangiaceae</taxon>
        <taxon>Cryptosporangium</taxon>
    </lineage>
</organism>
<keyword evidence="2" id="KW-0812">Transmembrane</keyword>
<keyword evidence="2" id="KW-0472">Membrane</keyword>
<reference evidence="4" key="1">
    <citation type="journal article" date="2019" name="Int. J. Syst. Evol. Microbiol.">
        <title>The Global Catalogue of Microorganisms (GCM) 10K type strain sequencing project: providing services to taxonomists for standard genome sequencing and annotation.</title>
        <authorList>
            <consortium name="The Broad Institute Genomics Platform"/>
            <consortium name="The Broad Institute Genome Sequencing Center for Infectious Disease"/>
            <person name="Wu L."/>
            <person name="Ma J."/>
        </authorList>
    </citation>
    <scope>NUCLEOTIDE SEQUENCE [LARGE SCALE GENOMIC DNA]</scope>
    <source>
        <strain evidence="4">JCM 9458</strain>
    </source>
</reference>
<evidence type="ECO:0000313" key="3">
    <source>
        <dbReference type="EMBL" id="GAA3384613.1"/>
    </source>
</evidence>
<evidence type="ECO:0000256" key="1">
    <source>
        <dbReference type="SAM" id="MobiDB-lite"/>
    </source>
</evidence>
<proteinExistence type="predicted"/>